<feature type="transmembrane region" description="Helical" evidence="2">
    <location>
        <begin position="46"/>
        <end position="65"/>
    </location>
</feature>
<evidence type="ECO:0000313" key="3">
    <source>
        <dbReference type="EMBL" id="CAB5237933.1"/>
    </source>
</evidence>
<organism evidence="3">
    <name type="scientific">uncultured Caudovirales phage</name>
    <dbReference type="NCBI Taxonomy" id="2100421"/>
    <lineage>
        <taxon>Viruses</taxon>
        <taxon>Duplodnaviria</taxon>
        <taxon>Heunggongvirae</taxon>
        <taxon>Uroviricota</taxon>
        <taxon>Caudoviricetes</taxon>
        <taxon>Peduoviridae</taxon>
        <taxon>Maltschvirus</taxon>
        <taxon>Maltschvirus maltsch</taxon>
    </lineage>
</organism>
<dbReference type="EMBL" id="LR798460">
    <property type="protein sequence ID" value="CAB5237933.1"/>
    <property type="molecule type" value="Genomic_DNA"/>
</dbReference>
<reference evidence="3" key="1">
    <citation type="submission" date="2020-05" db="EMBL/GenBank/DDBJ databases">
        <authorList>
            <person name="Chiriac C."/>
            <person name="Salcher M."/>
            <person name="Ghai R."/>
            <person name="Kavagutti S V."/>
        </authorList>
    </citation>
    <scope>NUCLEOTIDE SEQUENCE</scope>
</reference>
<keyword evidence="2" id="KW-0812">Transmembrane</keyword>
<accession>A0A6J7XL61</accession>
<gene>
    <name evidence="3" type="ORF">UFOVP142_24</name>
</gene>
<feature type="transmembrane region" description="Helical" evidence="2">
    <location>
        <begin position="12"/>
        <end position="34"/>
    </location>
</feature>
<sequence>MTPGDEHQVLDLGWMAAPMWFLFSGMEVLSLAIAPEQHGGNGYVHHLIDVSPALLAAAIGVLHWYSVKEYRKQKLSNDLEIAKLQARSHASPPTVVRQEGGFNQVVS</sequence>
<name>A0A6J7XL61_9CAUD</name>
<evidence type="ECO:0000256" key="1">
    <source>
        <dbReference type="SAM" id="MobiDB-lite"/>
    </source>
</evidence>
<protein>
    <submittedName>
        <fullName evidence="3">Uncharacterized protein</fullName>
    </submittedName>
</protein>
<feature type="region of interest" description="Disordered" evidence="1">
    <location>
        <begin position="88"/>
        <end position="107"/>
    </location>
</feature>
<keyword evidence="2" id="KW-0472">Membrane</keyword>
<keyword evidence="2" id="KW-1133">Transmembrane helix</keyword>
<proteinExistence type="predicted"/>
<evidence type="ECO:0000256" key="2">
    <source>
        <dbReference type="SAM" id="Phobius"/>
    </source>
</evidence>